<dbReference type="GeneID" id="19461851"/>
<dbReference type="PANTHER" id="PTHR11117:SF6">
    <property type="entry name" value="SYNTHETASE SUBUNIT ALPHA, PUTATIVE (AFU_ORTHOLOGUE AFUA_1G10830)-RELATED"/>
    <property type="match status" value="1"/>
</dbReference>
<dbReference type="RefSeq" id="XP_008086071.1">
    <property type="nucleotide sequence ID" value="XM_008087880.1"/>
</dbReference>
<dbReference type="InterPro" id="IPR016102">
    <property type="entry name" value="Succinyl-CoA_synth-like"/>
</dbReference>
<feature type="domain" description="CoA-binding" evidence="3">
    <location>
        <begin position="39"/>
        <end position="133"/>
    </location>
</feature>
<dbReference type="SUPFAM" id="SSF51735">
    <property type="entry name" value="NAD(P)-binding Rossmann-fold domains"/>
    <property type="match status" value="1"/>
</dbReference>
<dbReference type="GO" id="GO:0004775">
    <property type="term" value="F:succinate-CoA ligase (ADP-forming) activity"/>
    <property type="evidence" value="ECO:0007669"/>
    <property type="project" value="TreeGrafter"/>
</dbReference>
<dbReference type="Pfam" id="PF00549">
    <property type="entry name" value="Ligase_CoA"/>
    <property type="match status" value="2"/>
</dbReference>
<dbReference type="Proteomes" id="UP000016922">
    <property type="component" value="Unassembled WGS sequence"/>
</dbReference>
<evidence type="ECO:0000259" key="3">
    <source>
        <dbReference type="SMART" id="SM00881"/>
    </source>
</evidence>
<dbReference type="FunFam" id="3.40.50.720:FF:000340">
    <property type="entry name" value="Succinyl-CoA synthetase subunit alpha"/>
    <property type="match status" value="1"/>
</dbReference>
<dbReference type="HOGENOM" id="CLU_015460_0_0_1"/>
<dbReference type="eggNOG" id="KOG2799">
    <property type="taxonomic scope" value="Eukaryota"/>
</dbReference>
<evidence type="ECO:0000256" key="2">
    <source>
        <dbReference type="SAM" id="MobiDB-lite"/>
    </source>
</evidence>
<dbReference type="InterPro" id="IPR003781">
    <property type="entry name" value="CoA-bd"/>
</dbReference>
<proteinExistence type="predicted"/>
<dbReference type="GO" id="GO:0000166">
    <property type="term" value="F:nucleotide binding"/>
    <property type="evidence" value="ECO:0007669"/>
    <property type="project" value="UniProtKB-KW"/>
</dbReference>
<sequence length="639" mass="68714">MLRHTVLRGRPVGGAIRKRDFGSTKRRLGYEDTIENLRIGKDTRVIFQGFTGRQATANAKESLAWGTNIVGGVTPGKDGEHLGKPVLPTVREAMKQLKPDATGIYVAAHQAPAAIEEAIEAEVPLIVAVAEHIPIHDIMRIHSILKTQSKSRLVGANAPAVASTTRAGLGQSLCIGMGGDVLAGTNFVDALKIFENDEDTKGIVLIGEIGGWAEIEAADWIKDYRKRNSNPKPISALIGGVNAAPGRVMGHAGAFTLPGEPDALMKIKALEQAGVTVVNHPEKFGDAMKTLLGSSGRASSGSSATGSQRRGMHTMRSRPTREVLTKISSQKRSLHIRENLALDLLREKGINASEYSGTGRRRMLAVGVDRSGRSPCIIASPASIPENPHKESKRFLFDYRRGFDPIRAAAVAEHLHLAESAKESLPKLINGLIDLFKKKEALILETLFVERLGDLKVVGANFTFDDAAFRSTKRQADIHALRRIEDEDPQEVEAEEDGIVYIKFAGDGNIGTLVNGAGLAMNTVDALADAGGKAANFLDTGGKATSETVKKSFQVILQDERVKVIFVNIFGGLTLGDMIANGVLLAFKELEMRIPVVVRIRGTNEEEGQRIIAESGLSLHAYDDFEAAAAKAIELANSS</sequence>
<dbReference type="GO" id="GO:0009361">
    <property type="term" value="C:succinate-CoA ligase complex (ADP-forming)"/>
    <property type="evidence" value="ECO:0007669"/>
    <property type="project" value="TreeGrafter"/>
</dbReference>
<dbReference type="SUPFAM" id="SSF52210">
    <property type="entry name" value="Succinyl-CoA synthetase domains"/>
    <property type="match status" value="2"/>
</dbReference>
<dbReference type="FunFam" id="3.40.50.261:FF:000001">
    <property type="entry name" value="Succinate--CoA ligase [ADP-forming] subunit beta"/>
    <property type="match status" value="1"/>
</dbReference>
<accession>S3D493</accession>
<dbReference type="EMBL" id="KE145370">
    <property type="protein sequence ID" value="EPE26881.1"/>
    <property type="molecule type" value="Genomic_DNA"/>
</dbReference>
<feature type="region of interest" description="Disordered" evidence="2">
    <location>
        <begin position="294"/>
        <end position="320"/>
    </location>
</feature>
<evidence type="ECO:0000313" key="5">
    <source>
        <dbReference type="Proteomes" id="UP000016922"/>
    </source>
</evidence>
<dbReference type="Gene3D" id="3.40.50.720">
    <property type="entry name" value="NAD(P)-binding Rossmann-like Domain"/>
    <property type="match status" value="1"/>
</dbReference>
<dbReference type="Gene3D" id="3.40.50.261">
    <property type="entry name" value="Succinyl-CoA synthetase domains"/>
    <property type="match status" value="2"/>
</dbReference>
<dbReference type="AlphaFoldDB" id="S3D493"/>
<reference evidence="4 5" key="1">
    <citation type="journal article" date="2013" name="BMC Genomics">
        <title>Genomics-driven discovery of the pneumocandin biosynthetic gene cluster in the fungus Glarea lozoyensis.</title>
        <authorList>
            <person name="Chen L."/>
            <person name="Yue Q."/>
            <person name="Zhang X."/>
            <person name="Xiang M."/>
            <person name="Wang C."/>
            <person name="Li S."/>
            <person name="Che Y."/>
            <person name="Ortiz-Lopez F.J."/>
            <person name="Bills G.F."/>
            <person name="Liu X."/>
            <person name="An Z."/>
        </authorList>
    </citation>
    <scope>NUCLEOTIDE SEQUENCE [LARGE SCALE GENOMIC DNA]</scope>
    <source>
        <strain evidence="5">ATCC 20868 / MF5171</strain>
    </source>
</reference>
<dbReference type="InterPro" id="IPR036291">
    <property type="entry name" value="NAD(P)-bd_dom_sf"/>
</dbReference>
<dbReference type="GO" id="GO:0006099">
    <property type="term" value="P:tricarboxylic acid cycle"/>
    <property type="evidence" value="ECO:0007669"/>
    <property type="project" value="TreeGrafter"/>
</dbReference>
<name>S3D493_GLAL2</name>
<dbReference type="Pfam" id="PF02629">
    <property type="entry name" value="CoA_binding"/>
    <property type="match status" value="1"/>
</dbReference>
<dbReference type="GO" id="GO:0004776">
    <property type="term" value="F:succinate-CoA ligase (GDP-forming) activity"/>
    <property type="evidence" value="ECO:0007669"/>
    <property type="project" value="TreeGrafter"/>
</dbReference>
<dbReference type="KEGG" id="glz:GLAREA_02795"/>
<dbReference type="STRING" id="1116229.S3D493"/>
<dbReference type="eggNOG" id="KOG1255">
    <property type="taxonomic scope" value="Eukaryota"/>
</dbReference>
<keyword evidence="5" id="KW-1185">Reference proteome</keyword>
<protein>
    <submittedName>
        <fullName evidence="4">Succinyl-CoA synthetase</fullName>
    </submittedName>
</protein>
<dbReference type="SMART" id="SM00881">
    <property type="entry name" value="CoA_binding"/>
    <property type="match status" value="1"/>
</dbReference>
<gene>
    <name evidence="4" type="ORF">GLAREA_02795</name>
</gene>
<dbReference type="PANTHER" id="PTHR11117">
    <property type="entry name" value="SUCCINYL-COA LIGASE SUBUNIT ALPHA"/>
    <property type="match status" value="1"/>
</dbReference>
<dbReference type="GO" id="GO:0005739">
    <property type="term" value="C:mitochondrion"/>
    <property type="evidence" value="ECO:0007669"/>
    <property type="project" value="TreeGrafter"/>
</dbReference>
<dbReference type="PROSITE" id="PS01217">
    <property type="entry name" value="SUCCINYL_COA_LIG_3"/>
    <property type="match status" value="1"/>
</dbReference>
<feature type="compositionally biased region" description="Low complexity" evidence="2">
    <location>
        <begin position="294"/>
        <end position="309"/>
    </location>
</feature>
<organism evidence="4 5">
    <name type="scientific">Glarea lozoyensis (strain ATCC 20868 / MF5171)</name>
    <dbReference type="NCBI Taxonomy" id="1116229"/>
    <lineage>
        <taxon>Eukaryota</taxon>
        <taxon>Fungi</taxon>
        <taxon>Dikarya</taxon>
        <taxon>Ascomycota</taxon>
        <taxon>Pezizomycotina</taxon>
        <taxon>Leotiomycetes</taxon>
        <taxon>Helotiales</taxon>
        <taxon>Helotiaceae</taxon>
        <taxon>Glarea</taxon>
    </lineage>
</organism>
<evidence type="ECO:0000313" key="4">
    <source>
        <dbReference type="EMBL" id="EPE26881.1"/>
    </source>
</evidence>
<dbReference type="OMA" id="HTRVIFQ"/>
<keyword evidence="1" id="KW-0547">Nucleotide-binding</keyword>
<evidence type="ECO:0000256" key="1">
    <source>
        <dbReference type="ARBA" id="ARBA00022741"/>
    </source>
</evidence>
<dbReference type="Gene3D" id="3.30.470.20">
    <property type="entry name" value="ATP-grasp fold, B domain"/>
    <property type="match status" value="1"/>
</dbReference>
<dbReference type="OrthoDB" id="1664372at2759"/>
<dbReference type="InterPro" id="IPR005811">
    <property type="entry name" value="SUCC_ACL_C"/>
</dbReference>
<dbReference type="InterPro" id="IPR017866">
    <property type="entry name" value="Succ-CoA_synthase_bsu_CS"/>
</dbReference>